<organism evidence="2 3">
    <name type="scientific">Rhizophagus irregularis</name>
    <dbReference type="NCBI Taxonomy" id="588596"/>
    <lineage>
        <taxon>Eukaryota</taxon>
        <taxon>Fungi</taxon>
        <taxon>Fungi incertae sedis</taxon>
        <taxon>Mucoromycota</taxon>
        <taxon>Glomeromycotina</taxon>
        <taxon>Glomeromycetes</taxon>
        <taxon>Glomerales</taxon>
        <taxon>Glomeraceae</taxon>
        <taxon>Rhizophagus</taxon>
    </lineage>
</organism>
<dbReference type="AlphaFoldDB" id="A0A2I1GVW2"/>
<feature type="compositionally biased region" description="Basic and acidic residues" evidence="1">
    <location>
        <begin position="174"/>
        <end position="188"/>
    </location>
</feature>
<dbReference type="Proteomes" id="UP000234323">
    <property type="component" value="Unassembled WGS sequence"/>
</dbReference>
<evidence type="ECO:0000313" key="2">
    <source>
        <dbReference type="EMBL" id="PKY50773.1"/>
    </source>
</evidence>
<feature type="region of interest" description="Disordered" evidence="1">
    <location>
        <begin position="170"/>
        <end position="212"/>
    </location>
</feature>
<feature type="compositionally biased region" description="Polar residues" evidence="1">
    <location>
        <begin position="189"/>
        <end position="205"/>
    </location>
</feature>
<name>A0A2I1GVW2_9GLOM</name>
<dbReference type="VEuPathDB" id="FungiDB:RhiirA1_450895"/>
<dbReference type="EMBL" id="LLXI01000918">
    <property type="protein sequence ID" value="PKY50773.1"/>
    <property type="molecule type" value="Genomic_DNA"/>
</dbReference>
<dbReference type="VEuPathDB" id="FungiDB:FUN_005773"/>
<keyword evidence="3" id="KW-1185">Reference proteome</keyword>
<proteinExistence type="predicted"/>
<evidence type="ECO:0000313" key="3">
    <source>
        <dbReference type="Proteomes" id="UP000234323"/>
    </source>
</evidence>
<dbReference type="VEuPathDB" id="FungiDB:RhiirFUN_015245"/>
<evidence type="ECO:0000256" key="1">
    <source>
        <dbReference type="SAM" id="MobiDB-lite"/>
    </source>
</evidence>
<reference evidence="2 3" key="1">
    <citation type="submission" date="2015-10" db="EMBL/GenBank/DDBJ databases">
        <title>Genome analyses suggest a sexual origin of heterokaryosis in a supposedly ancient asexual fungus.</title>
        <authorList>
            <person name="Ropars J."/>
            <person name="Sedzielewska K."/>
            <person name="Noel J."/>
            <person name="Charron P."/>
            <person name="Farinelli L."/>
            <person name="Marton T."/>
            <person name="Kruger M."/>
            <person name="Pelin A."/>
            <person name="Brachmann A."/>
            <person name="Corradi N."/>
        </authorList>
    </citation>
    <scope>NUCLEOTIDE SEQUENCE [LARGE SCALE GENOMIC DNA]</scope>
    <source>
        <strain evidence="2 3">A4</strain>
    </source>
</reference>
<accession>A0A2I1GVW2</accession>
<dbReference type="VEuPathDB" id="FungiDB:FUN_001489"/>
<protein>
    <submittedName>
        <fullName evidence="2">Uncharacterized protein</fullName>
    </submittedName>
</protein>
<gene>
    <name evidence="2" type="ORF">RhiirA4_467419</name>
</gene>
<comment type="caution">
    <text evidence="2">The sequence shown here is derived from an EMBL/GenBank/DDBJ whole genome shotgun (WGS) entry which is preliminary data.</text>
</comment>
<sequence>MSNMGDSVRNPNNAEDFLKFISYNGDMFLHRVIAQFSSFVENGFLKTLFDKNPQAMDKAQLLVKTFGECANPKNFKFQAKATKIQPTILSLIFSIALYSLSRSWDNFATCAYTLYGDMRDDTESECPSVDNELFASISSSNTKTTPNPVLETSPILPDVKMALIDQTVTSKTSQKKDKQKAYVTDDKQIMNQSTTTNPSAQTSAKKPNRGKNLSVPEAIQILTGFKEADDQQEQVRDIIVYDIYSIYLEC</sequence>